<sequence length="469" mass="50524">MRRSPAASASAESPSAASAESASAASAESASAASPSAASTAPASAAPASTAPTSTASADDWVGLVEFARRCSPYYRRLYQGVPARPRALHELPVIDREDFWEAHRRADSEVLTVPHLDGTVVESGGTTGKSKSSCYTRDEMRAITGCVSESMIAAGLRAGDRVANLLVAGFMAASYHHITHALRACTLPVVELPIASHPAPGLIADFLREYQANVLIATPSILARVANHPTTRDVSLPGVRLILYAGEFMYADQRALLSRAFPNAQCRPFLYVASDVGALATPVPQTDEYQARGTHVIIEIVDPDGGRPITEPGRPGLVVATSLVRRLMPVIRYPPGDLAEWTDVEHRRLRLAGRSQTDTRLGTAKVDFDVLRAHVTEFLGDETRPMQVVLRRRDGKEEMLVRIAAQIPDPATAAQVLQERLLASHPLVEDDLALEISHPIGVEWVTLDQLAVNPHSGRLLHTIDERGH</sequence>
<dbReference type="PANTHER" id="PTHR43845:SF1">
    <property type="entry name" value="BLR5969 PROTEIN"/>
    <property type="match status" value="1"/>
</dbReference>
<dbReference type="InterPro" id="IPR000873">
    <property type="entry name" value="AMP-dep_synth/lig_dom"/>
</dbReference>
<dbReference type="Proteomes" id="UP001596380">
    <property type="component" value="Unassembled WGS sequence"/>
</dbReference>
<dbReference type="InterPro" id="IPR042099">
    <property type="entry name" value="ANL_N_sf"/>
</dbReference>
<evidence type="ECO:0000256" key="1">
    <source>
        <dbReference type="SAM" id="MobiDB-lite"/>
    </source>
</evidence>
<protein>
    <submittedName>
        <fullName evidence="3">Phenylacetate--CoA ligase family protein</fullName>
    </submittedName>
</protein>
<dbReference type="Pfam" id="PF00501">
    <property type="entry name" value="AMP-binding"/>
    <property type="match status" value="1"/>
</dbReference>
<dbReference type="RefSeq" id="WP_160823116.1">
    <property type="nucleotide sequence ID" value="NZ_JBHSXS010000022.1"/>
</dbReference>
<reference evidence="4" key="1">
    <citation type="journal article" date="2019" name="Int. J. Syst. Evol. Microbiol.">
        <title>The Global Catalogue of Microorganisms (GCM) 10K type strain sequencing project: providing services to taxonomists for standard genome sequencing and annotation.</title>
        <authorList>
            <consortium name="The Broad Institute Genomics Platform"/>
            <consortium name="The Broad Institute Genome Sequencing Center for Infectious Disease"/>
            <person name="Wu L."/>
            <person name="Ma J."/>
        </authorList>
    </citation>
    <scope>NUCLEOTIDE SEQUENCE [LARGE SCALE GENOMIC DNA]</scope>
    <source>
        <strain evidence="4">JCM 3369</strain>
    </source>
</reference>
<keyword evidence="3" id="KW-0436">Ligase</keyword>
<dbReference type="GO" id="GO:0016874">
    <property type="term" value="F:ligase activity"/>
    <property type="evidence" value="ECO:0007669"/>
    <property type="project" value="UniProtKB-KW"/>
</dbReference>
<organism evidence="3 4">
    <name type="scientific">Actinomadura yumaensis</name>
    <dbReference type="NCBI Taxonomy" id="111807"/>
    <lineage>
        <taxon>Bacteria</taxon>
        <taxon>Bacillati</taxon>
        <taxon>Actinomycetota</taxon>
        <taxon>Actinomycetes</taxon>
        <taxon>Streptosporangiales</taxon>
        <taxon>Thermomonosporaceae</taxon>
        <taxon>Actinomadura</taxon>
    </lineage>
</organism>
<proteinExistence type="predicted"/>
<comment type="caution">
    <text evidence="3">The sequence shown here is derived from an EMBL/GenBank/DDBJ whole genome shotgun (WGS) entry which is preliminary data.</text>
</comment>
<evidence type="ECO:0000259" key="2">
    <source>
        <dbReference type="Pfam" id="PF00501"/>
    </source>
</evidence>
<feature type="region of interest" description="Disordered" evidence="1">
    <location>
        <begin position="1"/>
        <end position="55"/>
    </location>
</feature>
<dbReference type="PANTHER" id="PTHR43845">
    <property type="entry name" value="BLR5969 PROTEIN"/>
    <property type="match status" value="1"/>
</dbReference>
<gene>
    <name evidence="3" type="ORF">ACFQKB_28965</name>
</gene>
<accession>A0ABW2CTY2</accession>
<dbReference type="SUPFAM" id="SSF56801">
    <property type="entry name" value="Acetyl-CoA synthetase-like"/>
    <property type="match status" value="1"/>
</dbReference>
<keyword evidence="4" id="KW-1185">Reference proteome</keyword>
<dbReference type="EMBL" id="JBHSXS010000022">
    <property type="protein sequence ID" value="MFC6883820.1"/>
    <property type="molecule type" value="Genomic_DNA"/>
</dbReference>
<feature type="domain" description="AMP-dependent synthetase/ligase" evidence="2">
    <location>
        <begin position="124"/>
        <end position="319"/>
    </location>
</feature>
<evidence type="ECO:0000313" key="3">
    <source>
        <dbReference type="EMBL" id="MFC6883820.1"/>
    </source>
</evidence>
<dbReference type="Gene3D" id="3.40.50.12780">
    <property type="entry name" value="N-terminal domain of ligase-like"/>
    <property type="match status" value="1"/>
</dbReference>
<evidence type="ECO:0000313" key="4">
    <source>
        <dbReference type="Proteomes" id="UP001596380"/>
    </source>
</evidence>
<name>A0ABW2CTY2_9ACTN</name>